<reference evidence="17" key="1">
    <citation type="submission" date="2021-02" db="EMBL/GenBank/DDBJ databases">
        <title>Skermanella TT6 skin isolate.</title>
        <authorList>
            <person name="Lee K."/>
            <person name="Ganzorig M."/>
        </authorList>
    </citation>
    <scope>NUCLEOTIDE SEQUENCE</scope>
    <source>
        <strain evidence="17">TT6</strain>
    </source>
</reference>
<feature type="transmembrane region" description="Helical" evidence="13">
    <location>
        <begin position="42"/>
        <end position="62"/>
    </location>
</feature>
<evidence type="ECO:0000256" key="8">
    <source>
        <dbReference type="ARBA" id="ARBA00022741"/>
    </source>
</evidence>
<dbReference type="Pfam" id="PF00072">
    <property type="entry name" value="Response_reg"/>
    <property type="match status" value="1"/>
</dbReference>
<evidence type="ECO:0000256" key="2">
    <source>
        <dbReference type="ARBA" id="ARBA00012438"/>
    </source>
</evidence>
<feature type="domain" description="PAS" evidence="15">
    <location>
        <begin position="286"/>
        <end position="328"/>
    </location>
</feature>
<evidence type="ECO:0000256" key="4">
    <source>
        <dbReference type="ARBA" id="ARBA00022630"/>
    </source>
</evidence>
<dbReference type="SMART" id="SM00911">
    <property type="entry name" value="HWE_HK"/>
    <property type="match status" value="1"/>
</dbReference>
<dbReference type="CDD" id="cd00130">
    <property type="entry name" value="PAS"/>
    <property type="match status" value="1"/>
</dbReference>
<evidence type="ECO:0000259" key="16">
    <source>
        <dbReference type="PROSITE" id="PS50113"/>
    </source>
</evidence>
<evidence type="ECO:0000256" key="7">
    <source>
        <dbReference type="ARBA" id="ARBA00022737"/>
    </source>
</evidence>
<keyword evidence="7" id="KW-0677">Repeat</keyword>
<evidence type="ECO:0000313" key="17">
    <source>
        <dbReference type="EMBL" id="QQP93392.1"/>
    </source>
</evidence>
<dbReference type="Pfam" id="PF07536">
    <property type="entry name" value="HWE_HK"/>
    <property type="match status" value="1"/>
</dbReference>
<dbReference type="InterPro" id="IPR000014">
    <property type="entry name" value="PAS"/>
</dbReference>
<dbReference type="Gene3D" id="3.40.50.2300">
    <property type="match status" value="1"/>
</dbReference>
<dbReference type="PROSITE" id="PS50112">
    <property type="entry name" value="PAS"/>
    <property type="match status" value="1"/>
</dbReference>
<evidence type="ECO:0000256" key="9">
    <source>
        <dbReference type="ARBA" id="ARBA00022777"/>
    </source>
</evidence>
<dbReference type="Proteomes" id="UP000595197">
    <property type="component" value="Plasmid pTT6-2"/>
</dbReference>
<dbReference type="PROSITE" id="PS51257">
    <property type="entry name" value="PROKAR_LIPOPROTEIN"/>
    <property type="match status" value="1"/>
</dbReference>
<accession>A0ABX7BK01</accession>
<dbReference type="PANTHER" id="PTHR41523:SF8">
    <property type="entry name" value="ETHYLENE RESPONSE SENSOR PROTEIN"/>
    <property type="match status" value="1"/>
</dbReference>
<dbReference type="EC" id="2.7.13.3" evidence="2"/>
<dbReference type="Gene3D" id="3.30.450.20">
    <property type="entry name" value="PAS domain"/>
    <property type="match status" value="1"/>
</dbReference>
<evidence type="ECO:0000256" key="13">
    <source>
        <dbReference type="SAM" id="Phobius"/>
    </source>
</evidence>
<dbReference type="SMART" id="SM00448">
    <property type="entry name" value="REC"/>
    <property type="match status" value="1"/>
</dbReference>
<dbReference type="Gene3D" id="3.30.565.10">
    <property type="entry name" value="Histidine kinase-like ATPase, C-terminal domain"/>
    <property type="match status" value="1"/>
</dbReference>
<dbReference type="InterPro" id="IPR035965">
    <property type="entry name" value="PAS-like_dom_sf"/>
</dbReference>
<keyword evidence="4" id="KW-0285">Flavoprotein</keyword>
<dbReference type="NCBIfam" id="TIGR00229">
    <property type="entry name" value="sensory_box"/>
    <property type="match status" value="1"/>
</dbReference>
<keyword evidence="6" id="KW-0808">Transferase</keyword>
<feature type="transmembrane region" description="Helical" evidence="13">
    <location>
        <begin position="69"/>
        <end position="94"/>
    </location>
</feature>
<dbReference type="SMART" id="SM00091">
    <property type="entry name" value="PAS"/>
    <property type="match status" value="1"/>
</dbReference>
<keyword evidence="5" id="KW-0288">FMN</keyword>
<evidence type="ECO:0000259" key="15">
    <source>
        <dbReference type="PROSITE" id="PS50112"/>
    </source>
</evidence>
<dbReference type="InterPro" id="IPR001789">
    <property type="entry name" value="Sig_transdc_resp-reg_receiver"/>
</dbReference>
<evidence type="ECO:0000256" key="12">
    <source>
        <dbReference type="PROSITE-ProRule" id="PRU00169"/>
    </source>
</evidence>
<feature type="domain" description="PAC" evidence="16">
    <location>
        <begin position="361"/>
        <end position="413"/>
    </location>
</feature>
<feature type="transmembrane region" description="Helical" evidence="13">
    <location>
        <begin position="121"/>
        <end position="140"/>
    </location>
</feature>
<evidence type="ECO:0000259" key="14">
    <source>
        <dbReference type="PROSITE" id="PS50110"/>
    </source>
</evidence>
<proteinExistence type="predicted"/>
<dbReference type="Pfam" id="PF13188">
    <property type="entry name" value="PAS_8"/>
    <property type="match status" value="1"/>
</dbReference>
<organism evidence="17 18">
    <name type="scientific">Skermanella cutis</name>
    <dbReference type="NCBI Taxonomy" id="2775420"/>
    <lineage>
        <taxon>Bacteria</taxon>
        <taxon>Pseudomonadati</taxon>
        <taxon>Pseudomonadota</taxon>
        <taxon>Alphaproteobacteria</taxon>
        <taxon>Rhodospirillales</taxon>
        <taxon>Azospirillaceae</taxon>
        <taxon>Skermanella</taxon>
    </lineage>
</organism>
<dbReference type="InterPro" id="IPR011006">
    <property type="entry name" value="CheY-like_superfamily"/>
</dbReference>
<dbReference type="EMBL" id="CP067422">
    <property type="protein sequence ID" value="QQP93392.1"/>
    <property type="molecule type" value="Genomic_DNA"/>
</dbReference>
<evidence type="ECO:0000256" key="10">
    <source>
        <dbReference type="ARBA" id="ARBA00022840"/>
    </source>
</evidence>
<feature type="domain" description="Response regulatory" evidence="14">
    <location>
        <begin position="627"/>
        <end position="738"/>
    </location>
</feature>
<dbReference type="SUPFAM" id="SSF55785">
    <property type="entry name" value="PYP-like sensor domain (PAS domain)"/>
    <property type="match status" value="1"/>
</dbReference>
<feature type="transmembrane region" description="Helical" evidence="13">
    <location>
        <begin position="252"/>
        <end position="274"/>
    </location>
</feature>
<dbReference type="PROSITE" id="PS50113">
    <property type="entry name" value="PAC"/>
    <property type="match status" value="1"/>
</dbReference>
<dbReference type="InterPro" id="IPR011102">
    <property type="entry name" value="Sig_transdc_His_kinase_HWE"/>
</dbReference>
<gene>
    <name evidence="17" type="ORF">IGS68_32725</name>
</gene>
<keyword evidence="10" id="KW-0067">ATP-binding</keyword>
<keyword evidence="13" id="KW-0812">Transmembrane</keyword>
<keyword evidence="3 12" id="KW-0597">Phosphoprotein</keyword>
<dbReference type="PANTHER" id="PTHR41523">
    <property type="entry name" value="TWO-COMPONENT SYSTEM SENSOR PROTEIN"/>
    <property type="match status" value="1"/>
</dbReference>
<feature type="modified residue" description="4-aspartylphosphate" evidence="12">
    <location>
        <position position="677"/>
    </location>
</feature>
<keyword evidence="11" id="KW-0843">Virulence</keyword>
<keyword evidence="18" id="KW-1185">Reference proteome</keyword>
<name>A0ABX7BK01_9PROT</name>
<keyword evidence="8" id="KW-0547">Nucleotide-binding</keyword>
<sequence length="743" mass="77355">MAVTARARAVARLCAALAALIAGCSIAVRVAGWITAGPMPESLQMLPLTAVCLCLAALGLGARSLPGRLAGVVATLSAGAVAAVAAWTLLAYAAGIPLPLDWVRILDDIAVTAGHPTPGRMAWATALSLSATALGIAVSGRGRGRNLAAAWLAALGAVPPALAGAGYVIGADVLRGTGFATAMALPTALALLALTAGLFALATDGRLIAWLTGPGPGAATARTLLPIAVAGPLGAAWLLDRGVNSGIYGPEFRMVLVAALSALVLAAAVILHAARLDRSDALARASEKRLRRVVEEAPFPVMVHADDGEISLVSHAWLDLTGYAAHDIGTVADWTSRAYGRRVDEVRMDIDRLFELDGPLDEGDYEVQAADGRTLLWAFRSAPIGHDARGRRLVVTMAADLTDRRATETRLRLLMREVDHRAKNALAVVQAIVQLSRAEDPAVYAEAVQGRVAAMARAHVLLAASGWSGVDIRSLVEGEVDSLRGPDNILDAAGPGAAIRAEAAQAVTLVLHELAVNASRYGALSRPGGRLRVGWRPDPDGSLRLEWEERGGPPAEMPPGTGGFGITLMRQTIEGQLMGRLEMDWQAQGLGCRLMLPSDVWHLQGAAEASGPRESEAVPSARGRERRVLVVEDEALTALALKTLLSDAGFRVLGPVGRVGDALALARTGDPEAAVLDVNLFGETVLPLADTLRDKGVPFVFCTGYQNGGGIAEHHGHAPVLTKPVNGNQLIAAVDRLLSGQVS</sequence>
<comment type="catalytic activity">
    <reaction evidence="1">
        <text>ATP + protein L-histidine = ADP + protein N-phospho-L-histidine.</text>
        <dbReference type="EC" id="2.7.13.3"/>
    </reaction>
</comment>
<keyword evidence="9" id="KW-0418">Kinase</keyword>
<evidence type="ECO:0000256" key="11">
    <source>
        <dbReference type="ARBA" id="ARBA00023026"/>
    </source>
</evidence>
<feature type="transmembrane region" description="Helical" evidence="13">
    <location>
        <begin position="182"/>
        <end position="202"/>
    </location>
</feature>
<dbReference type="PROSITE" id="PS50110">
    <property type="entry name" value="RESPONSE_REGULATORY"/>
    <property type="match status" value="1"/>
</dbReference>
<protein>
    <recommendedName>
        <fullName evidence="2">histidine kinase</fullName>
        <ecNumber evidence="2">2.7.13.3</ecNumber>
    </recommendedName>
</protein>
<evidence type="ECO:0000256" key="3">
    <source>
        <dbReference type="ARBA" id="ARBA00022553"/>
    </source>
</evidence>
<evidence type="ECO:0000256" key="1">
    <source>
        <dbReference type="ARBA" id="ARBA00000085"/>
    </source>
</evidence>
<dbReference type="RefSeq" id="WP_201082940.1">
    <property type="nucleotide sequence ID" value="NZ_CP067422.1"/>
</dbReference>
<dbReference type="InterPro" id="IPR000700">
    <property type="entry name" value="PAS-assoc_C"/>
</dbReference>
<keyword evidence="13" id="KW-1133">Transmembrane helix</keyword>
<evidence type="ECO:0000313" key="18">
    <source>
        <dbReference type="Proteomes" id="UP000595197"/>
    </source>
</evidence>
<keyword evidence="17" id="KW-0614">Plasmid</keyword>
<dbReference type="InterPro" id="IPR036890">
    <property type="entry name" value="HATPase_C_sf"/>
</dbReference>
<geneLocation type="plasmid" evidence="17 18">
    <name>pTT6-2</name>
</geneLocation>
<dbReference type="SUPFAM" id="SSF52172">
    <property type="entry name" value="CheY-like"/>
    <property type="match status" value="1"/>
</dbReference>
<feature type="transmembrane region" description="Helical" evidence="13">
    <location>
        <begin position="147"/>
        <end position="170"/>
    </location>
</feature>
<evidence type="ECO:0000256" key="6">
    <source>
        <dbReference type="ARBA" id="ARBA00022679"/>
    </source>
</evidence>
<keyword evidence="13" id="KW-0472">Membrane</keyword>
<evidence type="ECO:0000256" key="5">
    <source>
        <dbReference type="ARBA" id="ARBA00022643"/>
    </source>
</evidence>